<dbReference type="EMBL" id="JAFBMS010000008">
    <property type="protein sequence ID" value="KAG9349772.1"/>
    <property type="molecule type" value="Genomic_DNA"/>
</dbReference>
<gene>
    <name evidence="2" type="ORF">JZ751_026125</name>
</gene>
<protein>
    <submittedName>
        <fullName evidence="2">Uncharacterized protein</fullName>
    </submittedName>
</protein>
<dbReference type="Proteomes" id="UP000824540">
    <property type="component" value="Unassembled WGS sequence"/>
</dbReference>
<keyword evidence="3" id="KW-1185">Reference proteome</keyword>
<feature type="compositionally biased region" description="Basic and acidic residues" evidence="1">
    <location>
        <begin position="1"/>
        <end position="10"/>
    </location>
</feature>
<name>A0A8T2PJE7_9TELE</name>
<organism evidence="2 3">
    <name type="scientific">Albula glossodonta</name>
    <name type="common">roundjaw bonefish</name>
    <dbReference type="NCBI Taxonomy" id="121402"/>
    <lineage>
        <taxon>Eukaryota</taxon>
        <taxon>Metazoa</taxon>
        <taxon>Chordata</taxon>
        <taxon>Craniata</taxon>
        <taxon>Vertebrata</taxon>
        <taxon>Euteleostomi</taxon>
        <taxon>Actinopterygii</taxon>
        <taxon>Neopterygii</taxon>
        <taxon>Teleostei</taxon>
        <taxon>Albuliformes</taxon>
        <taxon>Albulidae</taxon>
        <taxon>Albula</taxon>
    </lineage>
</organism>
<evidence type="ECO:0000313" key="2">
    <source>
        <dbReference type="EMBL" id="KAG9349772.1"/>
    </source>
</evidence>
<comment type="caution">
    <text evidence="2">The sequence shown here is derived from an EMBL/GenBank/DDBJ whole genome shotgun (WGS) entry which is preliminary data.</text>
</comment>
<evidence type="ECO:0000256" key="1">
    <source>
        <dbReference type="SAM" id="MobiDB-lite"/>
    </source>
</evidence>
<feature type="region of interest" description="Disordered" evidence="1">
    <location>
        <begin position="1"/>
        <end position="86"/>
    </location>
</feature>
<proteinExistence type="predicted"/>
<accession>A0A8T2PJE7</accession>
<reference evidence="2" key="1">
    <citation type="thesis" date="2021" institute="BYU ScholarsArchive" country="Provo, UT, USA">
        <title>Applications of and Algorithms for Genome Assembly and Genomic Analyses with an Emphasis on Marine Teleosts.</title>
        <authorList>
            <person name="Pickett B.D."/>
        </authorList>
    </citation>
    <scope>NUCLEOTIDE SEQUENCE</scope>
    <source>
        <strain evidence="2">HI-2016</strain>
    </source>
</reference>
<dbReference type="AlphaFoldDB" id="A0A8T2PJE7"/>
<sequence>MHTGTDDRCHQKLLPEVPPPQPDLRVRLTLRFPWTNPASPPSSAPALVSAQSFPALGGPSHPHPTEGLSHETTPPPRTSCVTKTRRQATNCFSPHAFI</sequence>
<evidence type="ECO:0000313" key="3">
    <source>
        <dbReference type="Proteomes" id="UP000824540"/>
    </source>
</evidence>